<dbReference type="Pfam" id="PF00561">
    <property type="entry name" value="Abhydrolase_1"/>
    <property type="match status" value="1"/>
</dbReference>
<proteinExistence type="predicted"/>
<keyword evidence="1" id="KW-0812">Transmembrane</keyword>
<protein>
    <submittedName>
        <fullName evidence="3">Alpha/beta hydrolase</fullName>
    </submittedName>
</protein>
<dbReference type="InterPro" id="IPR029058">
    <property type="entry name" value="AB_hydrolase_fold"/>
</dbReference>
<evidence type="ECO:0000313" key="3">
    <source>
        <dbReference type="EMBL" id="XCI29082.1"/>
    </source>
</evidence>
<dbReference type="SUPFAM" id="SSF53474">
    <property type="entry name" value="alpha/beta-Hydrolases"/>
    <property type="match status" value="1"/>
</dbReference>
<reference evidence="3" key="2">
    <citation type="submission" date="2024-06" db="EMBL/GenBank/DDBJ databases">
        <authorList>
            <person name="Petrova K.O."/>
            <person name="Toshchakov S.V."/>
            <person name="Boltjanskaja Y.V."/>
            <person name="Kevbrin V.V."/>
        </authorList>
    </citation>
    <scope>NUCLEOTIDE SEQUENCE</scope>
    <source>
        <strain evidence="3">Z-710</strain>
    </source>
</reference>
<dbReference type="InterPro" id="IPR000073">
    <property type="entry name" value="AB_hydrolase_1"/>
</dbReference>
<evidence type="ECO:0000256" key="1">
    <source>
        <dbReference type="SAM" id="Phobius"/>
    </source>
</evidence>
<dbReference type="EMBL" id="CP159485">
    <property type="protein sequence ID" value="XCI29082.1"/>
    <property type="molecule type" value="Genomic_DNA"/>
</dbReference>
<name>A0AAU8HUP5_9FIRM</name>
<dbReference type="Gene3D" id="3.40.50.1820">
    <property type="entry name" value="alpha/beta hydrolase"/>
    <property type="match status" value="1"/>
</dbReference>
<evidence type="ECO:0000259" key="2">
    <source>
        <dbReference type="Pfam" id="PF00561"/>
    </source>
</evidence>
<feature type="domain" description="AB hydrolase-1" evidence="2">
    <location>
        <begin position="71"/>
        <end position="304"/>
    </location>
</feature>
<dbReference type="PANTHER" id="PTHR43798:SF33">
    <property type="entry name" value="HYDROLASE, PUTATIVE (AFU_ORTHOLOGUE AFUA_2G14860)-RELATED"/>
    <property type="match status" value="1"/>
</dbReference>
<dbReference type="AlphaFoldDB" id="A0AAU8HUP5"/>
<feature type="transmembrane region" description="Helical" evidence="1">
    <location>
        <begin position="12"/>
        <end position="31"/>
    </location>
</feature>
<dbReference type="RefSeq" id="WP_353893631.1">
    <property type="nucleotide sequence ID" value="NZ_CP159485.1"/>
</dbReference>
<reference evidence="3" key="1">
    <citation type="journal article" date="2018" name="Antonie Van Leeuwenhoek">
        <title>Proteinivorax hydrogeniformans sp. nov., an anaerobic, haloalkaliphilic bacterium fermenting proteinaceous compounds with high hydrogen production.</title>
        <authorList>
            <person name="Boltyanskaya Y."/>
            <person name="Detkova E."/>
            <person name="Pimenov N."/>
            <person name="Kevbrin V."/>
        </authorList>
    </citation>
    <scope>NUCLEOTIDE SEQUENCE</scope>
    <source>
        <strain evidence="3">Z-710</strain>
    </source>
</reference>
<dbReference type="PRINTS" id="PR00412">
    <property type="entry name" value="EPOXHYDRLASE"/>
</dbReference>
<keyword evidence="1" id="KW-1133">Transmembrane helix</keyword>
<dbReference type="GO" id="GO:0016787">
    <property type="term" value="F:hydrolase activity"/>
    <property type="evidence" value="ECO:0007669"/>
    <property type="project" value="UniProtKB-KW"/>
</dbReference>
<dbReference type="PANTHER" id="PTHR43798">
    <property type="entry name" value="MONOACYLGLYCEROL LIPASE"/>
    <property type="match status" value="1"/>
</dbReference>
<organism evidence="3">
    <name type="scientific">Proteinivorax hydrogeniformans</name>
    <dbReference type="NCBI Taxonomy" id="1826727"/>
    <lineage>
        <taxon>Bacteria</taxon>
        <taxon>Bacillati</taxon>
        <taxon>Bacillota</taxon>
        <taxon>Clostridia</taxon>
        <taxon>Eubacteriales</taxon>
        <taxon>Proteinivoracaceae</taxon>
        <taxon>Proteinivorax</taxon>
    </lineage>
</organism>
<dbReference type="GO" id="GO:0016020">
    <property type="term" value="C:membrane"/>
    <property type="evidence" value="ECO:0007669"/>
    <property type="project" value="TreeGrafter"/>
</dbReference>
<sequence length="322" mass="36548">MNKRRIFKWTLIAIPLLVVLAITFIVVGSYVEHRRLVEQEKEEYPAPGILVDVNDDGNQLHVYTEGEGEETLVFMSGLGTSSPVYDFQVLYEKLSTDYKIAVVERAGYGWSDITSSSRSVEVVLEETRTALKLSGHKPPYILYPHSLSGLEAIHWANLYPEEVKAIVGLDSLVPEYYEKTGEDPSFSRVVGFLINSGLVRNQPEVFDNNFHAMAKGHLTDEQAKVARTIFYRRVQTKNMWEESDMLPHNSKKVSELGKPDIPFHIFISGENEEEYWKDSLIAYANATGGEFFILDAGHYIHLDKAELIAEKSREIITNLDDD</sequence>
<keyword evidence="3" id="KW-0378">Hydrolase</keyword>
<dbReference type="InterPro" id="IPR050266">
    <property type="entry name" value="AB_hydrolase_sf"/>
</dbReference>
<gene>
    <name evidence="3" type="ORF">PRVXH_000383</name>
</gene>
<dbReference type="InterPro" id="IPR000639">
    <property type="entry name" value="Epox_hydrolase-like"/>
</dbReference>
<keyword evidence="1" id="KW-0472">Membrane</keyword>
<accession>A0AAU8HUP5</accession>